<dbReference type="Proteomes" id="UP001232148">
    <property type="component" value="Unassembled WGS sequence"/>
</dbReference>
<protein>
    <submittedName>
        <fullName evidence="1">Uncharacterized protein</fullName>
    </submittedName>
</protein>
<sequence>MSKKEMMHVLLVAKKASRLSVFFLFLFLPPGYAGYTGSFSRVPRLVPRSEPQLHPPP</sequence>
<comment type="caution">
    <text evidence="1">The sequence shown here is derived from an EMBL/GenBank/DDBJ whole genome shotgun (WGS) entry which is preliminary data.</text>
</comment>
<evidence type="ECO:0000313" key="1">
    <source>
        <dbReference type="EMBL" id="KAK2035513.1"/>
    </source>
</evidence>
<gene>
    <name evidence="1" type="ORF">LX32DRAFT_1528</name>
</gene>
<dbReference type="EMBL" id="MU842808">
    <property type="protein sequence ID" value="KAK2035513.1"/>
    <property type="molecule type" value="Genomic_DNA"/>
</dbReference>
<dbReference type="AlphaFoldDB" id="A0AAD9HUV8"/>
<accession>A0AAD9HUV8</accession>
<name>A0AAD9HUV8_9PEZI</name>
<reference evidence="1" key="1">
    <citation type="submission" date="2021-06" db="EMBL/GenBank/DDBJ databases">
        <title>Comparative genomics, transcriptomics and evolutionary studies reveal genomic signatures of adaptation to plant cell wall in hemibiotrophic fungi.</title>
        <authorList>
            <consortium name="DOE Joint Genome Institute"/>
            <person name="Baroncelli R."/>
            <person name="Diaz J.F."/>
            <person name="Benocci T."/>
            <person name="Peng M."/>
            <person name="Battaglia E."/>
            <person name="Haridas S."/>
            <person name="Andreopoulos W."/>
            <person name="Labutti K."/>
            <person name="Pangilinan J."/>
            <person name="Floch G.L."/>
            <person name="Makela M.R."/>
            <person name="Henrissat B."/>
            <person name="Grigoriev I.V."/>
            <person name="Crouch J.A."/>
            <person name="De Vries R.P."/>
            <person name="Sukno S.A."/>
            <person name="Thon M.R."/>
        </authorList>
    </citation>
    <scope>NUCLEOTIDE SEQUENCE</scope>
    <source>
        <strain evidence="1">MAFF235873</strain>
    </source>
</reference>
<keyword evidence="2" id="KW-1185">Reference proteome</keyword>
<organism evidence="1 2">
    <name type="scientific">Colletotrichum zoysiae</name>
    <dbReference type="NCBI Taxonomy" id="1216348"/>
    <lineage>
        <taxon>Eukaryota</taxon>
        <taxon>Fungi</taxon>
        <taxon>Dikarya</taxon>
        <taxon>Ascomycota</taxon>
        <taxon>Pezizomycotina</taxon>
        <taxon>Sordariomycetes</taxon>
        <taxon>Hypocreomycetidae</taxon>
        <taxon>Glomerellales</taxon>
        <taxon>Glomerellaceae</taxon>
        <taxon>Colletotrichum</taxon>
        <taxon>Colletotrichum graminicola species complex</taxon>
    </lineage>
</organism>
<proteinExistence type="predicted"/>
<evidence type="ECO:0000313" key="2">
    <source>
        <dbReference type="Proteomes" id="UP001232148"/>
    </source>
</evidence>